<comment type="caution">
    <text evidence="3">The sequence shown here is derived from an EMBL/GenBank/DDBJ whole genome shotgun (WGS) entry which is preliminary data.</text>
</comment>
<evidence type="ECO:0008006" key="5">
    <source>
        <dbReference type="Google" id="ProtNLM"/>
    </source>
</evidence>
<keyword evidence="2" id="KW-1277">Toxin-antitoxin system</keyword>
<dbReference type="InterPro" id="IPR035093">
    <property type="entry name" value="RelE/ParE_toxin_dom_sf"/>
</dbReference>
<evidence type="ECO:0000256" key="2">
    <source>
        <dbReference type="ARBA" id="ARBA00022649"/>
    </source>
</evidence>
<evidence type="ECO:0000313" key="4">
    <source>
        <dbReference type="Proteomes" id="UP001499951"/>
    </source>
</evidence>
<accession>A0ABN1EPV4</accession>
<dbReference type="Pfam" id="PF05016">
    <property type="entry name" value="ParE_toxin"/>
    <property type="match status" value="1"/>
</dbReference>
<dbReference type="InterPro" id="IPR051803">
    <property type="entry name" value="TA_system_RelE-like_toxin"/>
</dbReference>
<organism evidence="3 4">
    <name type="scientific">Rhizomicrobium electricum</name>
    <dbReference type="NCBI Taxonomy" id="480070"/>
    <lineage>
        <taxon>Bacteria</taxon>
        <taxon>Pseudomonadati</taxon>
        <taxon>Pseudomonadota</taxon>
        <taxon>Alphaproteobacteria</taxon>
        <taxon>Micropepsales</taxon>
        <taxon>Micropepsaceae</taxon>
        <taxon>Rhizomicrobium</taxon>
    </lineage>
</organism>
<evidence type="ECO:0000313" key="3">
    <source>
        <dbReference type="EMBL" id="GAA0571335.1"/>
    </source>
</evidence>
<dbReference type="RefSeq" id="WP_166934108.1">
    <property type="nucleotide sequence ID" value="NZ_BAAADD010000005.1"/>
</dbReference>
<gene>
    <name evidence="3" type="ORF">GCM10008942_20050</name>
</gene>
<proteinExistence type="inferred from homology"/>
<reference evidence="3 4" key="1">
    <citation type="journal article" date="2019" name="Int. J. Syst. Evol. Microbiol.">
        <title>The Global Catalogue of Microorganisms (GCM) 10K type strain sequencing project: providing services to taxonomists for standard genome sequencing and annotation.</title>
        <authorList>
            <consortium name="The Broad Institute Genomics Platform"/>
            <consortium name="The Broad Institute Genome Sequencing Center for Infectious Disease"/>
            <person name="Wu L."/>
            <person name="Ma J."/>
        </authorList>
    </citation>
    <scope>NUCLEOTIDE SEQUENCE [LARGE SCALE GENOMIC DNA]</scope>
    <source>
        <strain evidence="3 4">JCM 15089</strain>
    </source>
</reference>
<name>A0ABN1EPV4_9PROT</name>
<dbReference type="EMBL" id="BAAADD010000005">
    <property type="protein sequence ID" value="GAA0571335.1"/>
    <property type="molecule type" value="Genomic_DNA"/>
</dbReference>
<dbReference type="Proteomes" id="UP001499951">
    <property type="component" value="Unassembled WGS sequence"/>
</dbReference>
<keyword evidence="4" id="KW-1185">Reference proteome</keyword>
<dbReference type="Gene3D" id="3.30.2310.20">
    <property type="entry name" value="RelE-like"/>
    <property type="match status" value="1"/>
</dbReference>
<dbReference type="PANTHER" id="PTHR33755">
    <property type="entry name" value="TOXIN PARE1-RELATED"/>
    <property type="match status" value="1"/>
</dbReference>
<sequence>MRSLRVRYTETAISDLLGIHAYISQNNPGAATEVGLAIERAITLLSLFPHKSRKLRLPGWYALPVTRYPYIIFFKIKRDELEILHIRHAACRHPGFQEPAFEFAR</sequence>
<protein>
    <recommendedName>
        <fullName evidence="5">Type II toxin-antitoxin system RelE/ParE family toxin</fullName>
    </recommendedName>
</protein>
<comment type="similarity">
    <text evidence="1">Belongs to the RelE toxin family.</text>
</comment>
<dbReference type="InterPro" id="IPR007712">
    <property type="entry name" value="RelE/ParE_toxin"/>
</dbReference>
<evidence type="ECO:0000256" key="1">
    <source>
        <dbReference type="ARBA" id="ARBA00006226"/>
    </source>
</evidence>